<reference evidence="2" key="1">
    <citation type="submission" date="2022-10" db="EMBL/GenBank/DDBJ databases">
        <title>Puccinia triticina Genome sequencing and assembly.</title>
        <authorList>
            <person name="Li C."/>
        </authorList>
    </citation>
    <scope>NUCLEOTIDE SEQUENCE</scope>
    <source>
        <strain evidence="2">Pt15</strain>
    </source>
</reference>
<feature type="compositionally biased region" description="Basic and acidic residues" evidence="1">
    <location>
        <begin position="10"/>
        <end position="20"/>
    </location>
</feature>
<gene>
    <name evidence="2" type="ORF">PtA15_9A460</name>
</gene>
<accession>A0ABY7CVG6</accession>
<dbReference type="RefSeq" id="XP_053023888.1">
    <property type="nucleotide sequence ID" value="XM_053172671.1"/>
</dbReference>
<evidence type="ECO:0000313" key="2">
    <source>
        <dbReference type="EMBL" id="WAQ88333.1"/>
    </source>
</evidence>
<proteinExistence type="predicted"/>
<feature type="region of interest" description="Disordered" evidence="1">
    <location>
        <begin position="1"/>
        <end position="20"/>
    </location>
</feature>
<dbReference type="GeneID" id="77813566"/>
<name>A0ABY7CVG6_9BASI</name>
<evidence type="ECO:0000256" key="1">
    <source>
        <dbReference type="SAM" id="MobiDB-lite"/>
    </source>
</evidence>
<evidence type="ECO:0000313" key="3">
    <source>
        <dbReference type="Proteomes" id="UP001164743"/>
    </source>
</evidence>
<feature type="region of interest" description="Disordered" evidence="1">
    <location>
        <begin position="79"/>
        <end position="101"/>
    </location>
</feature>
<dbReference type="Proteomes" id="UP001164743">
    <property type="component" value="Chromosome 9A"/>
</dbReference>
<dbReference type="EMBL" id="CP110429">
    <property type="protein sequence ID" value="WAQ88333.1"/>
    <property type="molecule type" value="Genomic_DNA"/>
</dbReference>
<organism evidence="2 3">
    <name type="scientific">Puccinia triticina</name>
    <dbReference type="NCBI Taxonomy" id="208348"/>
    <lineage>
        <taxon>Eukaryota</taxon>
        <taxon>Fungi</taxon>
        <taxon>Dikarya</taxon>
        <taxon>Basidiomycota</taxon>
        <taxon>Pucciniomycotina</taxon>
        <taxon>Pucciniomycetes</taxon>
        <taxon>Pucciniales</taxon>
        <taxon>Pucciniaceae</taxon>
        <taxon>Puccinia</taxon>
    </lineage>
</organism>
<sequence length="101" mass="11273">MDVVPSPEFLAERDWSSSAADDHGQLKFRWPDWFIADSWLLRRVDHDHRQGTRVMTGPGTKNTYCPLPIPSVRLTLVETPSSQGEGYTTRVPAPSGGLKHG</sequence>
<protein>
    <submittedName>
        <fullName evidence="2">Uncharacterized protein</fullName>
    </submittedName>
</protein>
<keyword evidence="3" id="KW-1185">Reference proteome</keyword>